<keyword evidence="3" id="KW-1185">Reference proteome</keyword>
<keyword evidence="1" id="KW-0472">Membrane</keyword>
<dbReference type="Pfam" id="PF14808">
    <property type="entry name" value="TMEM164"/>
    <property type="match status" value="1"/>
</dbReference>
<dbReference type="AlphaFoldDB" id="A0A1M6Q8U1"/>
<dbReference type="InterPro" id="IPR011737">
    <property type="entry name" value="CHP02206_TP0381"/>
</dbReference>
<dbReference type="NCBIfam" id="TIGR02206">
    <property type="entry name" value="intg_mem_TP0381"/>
    <property type="match status" value="1"/>
</dbReference>
<reference evidence="2 3" key="1">
    <citation type="submission" date="2016-11" db="EMBL/GenBank/DDBJ databases">
        <authorList>
            <person name="Jaros S."/>
            <person name="Januszkiewicz K."/>
            <person name="Wedrychowicz H."/>
        </authorList>
    </citation>
    <scope>NUCLEOTIDE SEQUENCE [LARGE SCALE GENOMIC DNA]</scope>
    <source>
        <strain evidence="2 3">DSM 43832</strain>
    </source>
</reference>
<keyword evidence="1" id="KW-1133">Transmembrane helix</keyword>
<dbReference type="Proteomes" id="UP000184363">
    <property type="component" value="Unassembled WGS sequence"/>
</dbReference>
<sequence length="217" mass="23749">MPDTFTPYGATHWTVLAVIVIGAVLLVLLGRRIRDTHAGAVFSRGFAVVLIGWALAMQVHRMLPGNWDVASSLPLHFSDLTWMTAAYTLWTQRRWSFALTYYWGLTLNPQAMLTPALDAPDFPDLAFIDFWVLHTLAVWAAVFLTWGLGMRPDWRSVATAVTATVAWGLGLLGFNALAGTNYGFVTAEPENPSLLDLLGDWPWYLAAGSPSSPSGGP</sequence>
<gene>
    <name evidence="2" type="ORF">SAMN05443637_103161</name>
</gene>
<feature type="transmembrane region" description="Helical" evidence="1">
    <location>
        <begin position="12"/>
        <end position="29"/>
    </location>
</feature>
<evidence type="ECO:0000313" key="3">
    <source>
        <dbReference type="Proteomes" id="UP000184363"/>
    </source>
</evidence>
<feature type="transmembrane region" description="Helical" evidence="1">
    <location>
        <begin position="157"/>
        <end position="178"/>
    </location>
</feature>
<evidence type="ECO:0000313" key="2">
    <source>
        <dbReference type="EMBL" id="SHK16555.1"/>
    </source>
</evidence>
<evidence type="ECO:0000256" key="1">
    <source>
        <dbReference type="SAM" id="Phobius"/>
    </source>
</evidence>
<dbReference type="EMBL" id="FRAP01000003">
    <property type="protein sequence ID" value="SHK16555.1"/>
    <property type="molecule type" value="Genomic_DNA"/>
</dbReference>
<protein>
    <submittedName>
        <fullName evidence="2">Conserved hypothetical integral membrane protein TIGR02206</fullName>
    </submittedName>
</protein>
<feature type="transmembrane region" description="Helical" evidence="1">
    <location>
        <begin position="130"/>
        <end position="150"/>
    </location>
</feature>
<feature type="transmembrane region" description="Helical" evidence="1">
    <location>
        <begin position="41"/>
        <end position="59"/>
    </location>
</feature>
<dbReference type="RefSeq" id="WP_327194746.1">
    <property type="nucleotide sequence ID" value="NZ_FRAP01000003.1"/>
</dbReference>
<proteinExistence type="predicted"/>
<organism evidence="2 3">
    <name type="scientific">Pseudonocardia thermophila</name>
    <dbReference type="NCBI Taxonomy" id="1848"/>
    <lineage>
        <taxon>Bacteria</taxon>
        <taxon>Bacillati</taxon>
        <taxon>Actinomycetota</taxon>
        <taxon>Actinomycetes</taxon>
        <taxon>Pseudonocardiales</taxon>
        <taxon>Pseudonocardiaceae</taxon>
        <taxon>Pseudonocardia</taxon>
    </lineage>
</organism>
<accession>A0A1M6Q8U1</accession>
<dbReference type="STRING" id="1848.SAMN05443637_103161"/>
<keyword evidence="1" id="KW-0812">Transmembrane</keyword>
<name>A0A1M6Q8U1_PSETH</name>